<dbReference type="SUPFAM" id="SSF47323">
    <property type="entry name" value="Anticodon-binding domain of a subclass of class I aminoacyl-tRNA synthetases"/>
    <property type="match status" value="1"/>
</dbReference>
<dbReference type="HAMAP" id="MF_02003">
    <property type="entry name" value="Ile_tRNA_synth_type2"/>
    <property type="match status" value="1"/>
</dbReference>
<dbReference type="EMBL" id="SLXM01000004">
    <property type="protein sequence ID" value="TCP24974.1"/>
    <property type="molecule type" value="Genomic_DNA"/>
</dbReference>
<dbReference type="NCBIfam" id="TIGR00392">
    <property type="entry name" value="ileS"/>
    <property type="match status" value="1"/>
</dbReference>
<evidence type="ECO:0000256" key="14">
    <source>
        <dbReference type="ARBA" id="ARBA00048359"/>
    </source>
</evidence>
<comment type="subcellular location">
    <subcellularLocation>
        <location evidence="2 15">Cytoplasm</location>
    </subcellularLocation>
</comment>
<gene>
    <name evidence="15" type="primary">ileS</name>
    <name evidence="18" type="ORF">EV195_1044</name>
</gene>
<sequence length="1135" mass="129703">MSKSFTEYKGLDLPKVAEEILNYWEENNIFEKSVTTREGNEPFVFFEGPPSANGLPGIHHVMARSIKDIFCRYKTQKGYQVKRKAGWDTHGLPVELGVEKELGITKEDIGSKITVEEYNEACKKAVMRYTDIWNSLTHKMGYWVDMNDPYITYKSKYMESVWWLLKQIYDKDLLYKGYTIQPYSPKAGTGLSSHELNQPGTYQDVTDTTVVAQFKALEETLPDFLQNEGDIHFLAWTTTPWTLPSNTALTVGPKIEYVLVETYNQYTFQPINVVLAKNLVSKQFAGKKFNQVEDKSELLSYKDGDKVIPYFIVKEFIGADLVGIKYEQLIDYVLPYENAENAFRVISGDFVTTEDGTGIVHTAPTFGADDALVAKQATPEVPPMLVLDENGNPVPLVDLQGKFRPELKEFAGKYVKNEYYTDGEAPEKSVDVELAIKLKTENKAFKVEKYVHSYPNCWRTDKPILYYPLDSWFIKVTDIKDRMFDLNETINWKPKSTGEGRFGNWLKNANDWNLSRSRFWGIPLPIWRTEDGTEQICIGSMEELKSEIAKSVEAGVIKSDIFADFEVGNMSEENYEKVDLHKNVVDKIVLVSSSGKPMRRESDLIDVWFDSGSMPYAQWHYPFENKELIDNHKSYPANFIAEGVDQTRGWFYTLHAIGTMVFDSVAYKNVVSNGLVLDKNGQKMSKRLGNAVDPFTTLADYGPDATRWYMISNANPWDNLKFDIEGIEEVKRKFFGTLYNTYSFFSLYANIDEFTYSEADIPLNERPEIDRWILSELNTLVDKVDKFYADYEPTRATRAISDFVQDHLSNWYVRLCRRRFWKGEYAQDKISAYQTLYTCMVTVAKLGAPVAPFFMDRLYKDLNAATQKEAFESVHLAEFPTYDAAIIDKSLERKMENAQTISSLVLSLRAKEKIKVRQPLQKIMIPVLDDTQKEEIIAVSSLIKSEVNVKEIELLDDASGMLVKQIKPNFKALGPKFGKDMKLVSSEIQSFTQEQINQIEKEGEISIEISGKSITLGTEDVEISSKDIEGWLVANAEGITVALDVTITEDLRKEGIARELVNRIQNARKDSGFEVTDKIKLTFLNFAELQQSVLANESYIKTETLTNELVFVDTLDHGTEIEFDTIKSKMLIEKA</sequence>
<evidence type="ECO:0000256" key="4">
    <source>
        <dbReference type="ARBA" id="ARBA00011245"/>
    </source>
</evidence>
<dbReference type="InterPro" id="IPR009008">
    <property type="entry name" value="Val/Leu/Ile-tRNA-synth_edit"/>
</dbReference>
<keyword evidence="10 15" id="KW-0067">ATP-binding</keyword>
<evidence type="ECO:0000256" key="5">
    <source>
        <dbReference type="ARBA" id="ARBA00022490"/>
    </source>
</evidence>
<dbReference type="Proteomes" id="UP000294564">
    <property type="component" value="Unassembled WGS sequence"/>
</dbReference>
<dbReference type="InterPro" id="IPR014729">
    <property type="entry name" value="Rossmann-like_a/b/a_fold"/>
</dbReference>
<dbReference type="SUPFAM" id="SSF50677">
    <property type="entry name" value="ValRS/IleRS/LeuRS editing domain"/>
    <property type="match status" value="1"/>
</dbReference>
<dbReference type="FunFam" id="3.40.50.620:FF:000063">
    <property type="entry name" value="Isoleucine--tRNA ligase"/>
    <property type="match status" value="1"/>
</dbReference>
<dbReference type="EC" id="6.1.1.5" evidence="15"/>
<dbReference type="InterPro" id="IPR023586">
    <property type="entry name" value="Ile-tRNA-ligase_type2"/>
</dbReference>
<feature type="domain" description="Methionyl/Valyl/Leucyl/Isoleucyl-tRNA synthetase anticodon-binding" evidence="17">
    <location>
        <begin position="770"/>
        <end position="922"/>
    </location>
</feature>
<accession>A0A4R2NU08</accession>
<reference evidence="18 19" key="1">
    <citation type="submission" date="2019-03" db="EMBL/GenBank/DDBJ databases">
        <title>Genomic Encyclopedia of Type Strains, Phase IV (KMG-IV): sequencing the most valuable type-strain genomes for metagenomic binning, comparative biology and taxonomic classification.</title>
        <authorList>
            <person name="Goeker M."/>
        </authorList>
    </citation>
    <scope>NUCLEOTIDE SEQUENCE [LARGE SCALE GENOMIC DNA]</scope>
    <source>
        <strain evidence="18 19">DSM 14836</strain>
    </source>
</reference>
<keyword evidence="12 15" id="KW-0030">Aminoacyl-tRNA synthetase</keyword>
<evidence type="ECO:0000313" key="19">
    <source>
        <dbReference type="Proteomes" id="UP000294564"/>
    </source>
</evidence>
<keyword evidence="19" id="KW-1185">Reference proteome</keyword>
<protein>
    <recommendedName>
        <fullName evidence="15">Isoleucine--tRNA ligase</fullName>
        <ecNumber evidence="15">6.1.1.5</ecNumber>
    </recommendedName>
    <alternativeName>
        <fullName evidence="15">Isoleucyl-tRNA synthetase</fullName>
        <shortName evidence="15">IleRS</shortName>
    </alternativeName>
</protein>
<dbReference type="Pfam" id="PF08264">
    <property type="entry name" value="Anticodon_1"/>
    <property type="match status" value="1"/>
</dbReference>
<evidence type="ECO:0000256" key="6">
    <source>
        <dbReference type="ARBA" id="ARBA00022598"/>
    </source>
</evidence>
<name>A0A4R2NU08_9FLAO</name>
<keyword evidence="7 15" id="KW-0479">Metal-binding</keyword>
<comment type="subunit">
    <text evidence="4 15">Monomer.</text>
</comment>
<dbReference type="PRINTS" id="PR00984">
    <property type="entry name" value="TRNASYNTHILE"/>
</dbReference>
<comment type="caution">
    <text evidence="18">The sequence shown here is derived from an EMBL/GenBank/DDBJ whole genome shotgun (WGS) entry which is preliminary data.</text>
</comment>
<dbReference type="Gene3D" id="3.30.720.200">
    <property type="match status" value="1"/>
</dbReference>
<dbReference type="PANTHER" id="PTHR42780:SF1">
    <property type="entry name" value="ISOLEUCINE--TRNA LIGASE, CYTOPLASMIC"/>
    <property type="match status" value="1"/>
</dbReference>
<evidence type="ECO:0000313" key="18">
    <source>
        <dbReference type="EMBL" id="TCP24974.1"/>
    </source>
</evidence>
<dbReference type="RefSeq" id="WP_132794363.1">
    <property type="nucleotide sequence ID" value="NZ_SLXM01000004.1"/>
</dbReference>
<dbReference type="PANTHER" id="PTHR42780">
    <property type="entry name" value="SOLEUCYL-TRNA SYNTHETASE"/>
    <property type="match status" value="1"/>
</dbReference>
<evidence type="ECO:0000256" key="7">
    <source>
        <dbReference type="ARBA" id="ARBA00022723"/>
    </source>
</evidence>
<dbReference type="GO" id="GO:0006428">
    <property type="term" value="P:isoleucyl-tRNA aminoacylation"/>
    <property type="evidence" value="ECO:0007669"/>
    <property type="project" value="UniProtKB-UniRule"/>
</dbReference>
<dbReference type="GO" id="GO:0002161">
    <property type="term" value="F:aminoacyl-tRNA deacylase activity"/>
    <property type="evidence" value="ECO:0007669"/>
    <property type="project" value="InterPro"/>
</dbReference>
<evidence type="ECO:0000256" key="3">
    <source>
        <dbReference type="ARBA" id="ARBA00007078"/>
    </source>
</evidence>
<dbReference type="Gene3D" id="1.10.730.10">
    <property type="entry name" value="Isoleucyl-tRNA Synthetase, Domain 1"/>
    <property type="match status" value="1"/>
</dbReference>
<evidence type="ECO:0000256" key="10">
    <source>
        <dbReference type="ARBA" id="ARBA00022840"/>
    </source>
</evidence>
<dbReference type="Pfam" id="PF00133">
    <property type="entry name" value="tRNA-synt_1"/>
    <property type="match status" value="1"/>
</dbReference>
<keyword evidence="11 15" id="KW-0648">Protein biosynthesis</keyword>
<feature type="binding site" evidence="15">
    <location>
        <position position="686"/>
    </location>
    <ligand>
        <name>ATP</name>
        <dbReference type="ChEBI" id="CHEBI:30616"/>
    </ligand>
</feature>
<dbReference type="GO" id="GO:0008270">
    <property type="term" value="F:zinc ion binding"/>
    <property type="evidence" value="ECO:0007669"/>
    <property type="project" value="UniProtKB-UniRule"/>
</dbReference>
<keyword evidence="5 15" id="KW-0963">Cytoplasm</keyword>
<comment type="function">
    <text evidence="13 15">Catalyzes the attachment of isoleucine to tRNA(Ile). As IleRS can inadvertently accommodate and process structurally similar amino acids such as valine, to avoid such errors it has two additional distinct tRNA(Ile)-dependent editing activities. One activity is designated as 'pretransfer' editing and involves the hydrolysis of activated Val-AMP. The other activity is designated 'posttransfer' editing and involves deacylation of mischarged Val-tRNA(Ile).</text>
</comment>
<feature type="short sequence motif" description="'HIGH' region" evidence="15">
    <location>
        <begin position="50"/>
        <end position="60"/>
    </location>
</feature>
<dbReference type="OrthoDB" id="9810365at2"/>
<dbReference type="InterPro" id="IPR002301">
    <property type="entry name" value="Ile-tRNA-ligase"/>
</dbReference>
<evidence type="ECO:0000256" key="9">
    <source>
        <dbReference type="ARBA" id="ARBA00022833"/>
    </source>
</evidence>
<dbReference type="Pfam" id="PF19302">
    <property type="entry name" value="DUF5915"/>
    <property type="match status" value="1"/>
</dbReference>
<evidence type="ECO:0000259" key="16">
    <source>
        <dbReference type="Pfam" id="PF00133"/>
    </source>
</evidence>
<evidence type="ECO:0000259" key="17">
    <source>
        <dbReference type="Pfam" id="PF08264"/>
    </source>
</evidence>
<evidence type="ECO:0000256" key="12">
    <source>
        <dbReference type="ARBA" id="ARBA00023146"/>
    </source>
</evidence>
<dbReference type="InterPro" id="IPR013155">
    <property type="entry name" value="M/V/L/I-tRNA-synth_anticd-bd"/>
</dbReference>
<dbReference type="GO" id="GO:0004822">
    <property type="term" value="F:isoleucine-tRNA ligase activity"/>
    <property type="evidence" value="ECO:0007669"/>
    <property type="project" value="UniProtKB-UniRule"/>
</dbReference>
<dbReference type="AlphaFoldDB" id="A0A4R2NU08"/>
<comment type="similarity">
    <text evidence="3 15">Belongs to the class-I aminoacyl-tRNA synthetase family. IleS type 2 subfamily.</text>
</comment>
<dbReference type="InterPro" id="IPR009080">
    <property type="entry name" value="tRNAsynth_Ia_anticodon-bd"/>
</dbReference>
<evidence type="ECO:0000256" key="1">
    <source>
        <dbReference type="ARBA" id="ARBA00001947"/>
    </source>
</evidence>
<dbReference type="CDD" id="cd00818">
    <property type="entry name" value="IleRS_core"/>
    <property type="match status" value="1"/>
</dbReference>
<comment type="domain">
    <text evidence="15">IleRS has two distinct active sites: one for aminoacylation and one for editing. The misactivated valine is translocated from the active site to the editing site, which sterically excludes the correctly activated isoleucine. The single editing site contains two valyl binding pockets, one specific for each substrate (Val-AMP or Val-tRNA(Ile)).</text>
</comment>
<organism evidence="18 19">
    <name type="scientific">Tenacibaculum skagerrakense</name>
    <dbReference type="NCBI Taxonomy" id="186571"/>
    <lineage>
        <taxon>Bacteria</taxon>
        <taxon>Pseudomonadati</taxon>
        <taxon>Bacteroidota</taxon>
        <taxon>Flavobacteriia</taxon>
        <taxon>Flavobacteriales</taxon>
        <taxon>Flavobacteriaceae</taxon>
        <taxon>Tenacibaculum</taxon>
    </lineage>
</organism>
<dbReference type="InterPro" id="IPR033709">
    <property type="entry name" value="Anticodon_Ile_ABEc"/>
</dbReference>
<dbReference type="GO" id="GO:0000049">
    <property type="term" value="F:tRNA binding"/>
    <property type="evidence" value="ECO:0007669"/>
    <property type="project" value="InterPro"/>
</dbReference>
<keyword evidence="8 15" id="KW-0547">Nucleotide-binding</keyword>
<keyword evidence="6 15" id="KW-0436">Ligase</keyword>
<comment type="cofactor">
    <cofactor evidence="1 15">
        <name>Zn(2+)</name>
        <dbReference type="ChEBI" id="CHEBI:29105"/>
    </cofactor>
</comment>
<dbReference type="Gene3D" id="3.40.50.620">
    <property type="entry name" value="HUPs"/>
    <property type="match status" value="2"/>
</dbReference>
<dbReference type="InterPro" id="IPR002300">
    <property type="entry name" value="aa-tRNA-synth_Ia"/>
</dbReference>
<comment type="catalytic activity">
    <reaction evidence="14 15">
        <text>tRNA(Ile) + L-isoleucine + ATP = L-isoleucyl-tRNA(Ile) + AMP + diphosphate</text>
        <dbReference type="Rhea" id="RHEA:11060"/>
        <dbReference type="Rhea" id="RHEA-COMP:9666"/>
        <dbReference type="Rhea" id="RHEA-COMP:9695"/>
        <dbReference type="ChEBI" id="CHEBI:30616"/>
        <dbReference type="ChEBI" id="CHEBI:33019"/>
        <dbReference type="ChEBI" id="CHEBI:58045"/>
        <dbReference type="ChEBI" id="CHEBI:78442"/>
        <dbReference type="ChEBI" id="CHEBI:78528"/>
        <dbReference type="ChEBI" id="CHEBI:456215"/>
        <dbReference type="EC" id="6.1.1.5"/>
    </reaction>
</comment>
<proteinExistence type="inferred from homology"/>
<evidence type="ECO:0000256" key="13">
    <source>
        <dbReference type="ARBA" id="ARBA00025217"/>
    </source>
</evidence>
<evidence type="ECO:0000256" key="8">
    <source>
        <dbReference type="ARBA" id="ARBA00022741"/>
    </source>
</evidence>
<evidence type="ECO:0000256" key="11">
    <source>
        <dbReference type="ARBA" id="ARBA00022917"/>
    </source>
</evidence>
<dbReference type="SUPFAM" id="SSF52374">
    <property type="entry name" value="Nucleotidylyl transferase"/>
    <property type="match status" value="1"/>
</dbReference>
<feature type="domain" description="Aminoacyl-tRNA synthetase class Ia" evidence="16">
    <location>
        <begin position="20"/>
        <end position="721"/>
    </location>
</feature>
<keyword evidence="9 15" id="KW-0862">Zinc</keyword>
<evidence type="ECO:0000256" key="15">
    <source>
        <dbReference type="HAMAP-Rule" id="MF_02003"/>
    </source>
</evidence>
<dbReference type="CDD" id="cd07961">
    <property type="entry name" value="Anticodon_Ia_Ile_ABEc"/>
    <property type="match status" value="1"/>
</dbReference>
<evidence type="ECO:0000256" key="2">
    <source>
        <dbReference type="ARBA" id="ARBA00004496"/>
    </source>
</evidence>
<dbReference type="GO" id="GO:0005524">
    <property type="term" value="F:ATP binding"/>
    <property type="evidence" value="ECO:0007669"/>
    <property type="project" value="UniProtKB-UniRule"/>
</dbReference>
<feature type="short sequence motif" description="'KMSKS' region" evidence="15">
    <location>
        <begin position="683"/>
        <end position="687"/>
    </location>
</feature>
<dbReference type="GO" id="GO:0005737">
    <property type="term" value="C:cytoplasm"/>
    <property type="evidence" value="ECO:0007669"/>
    <property type="project" value="UniProtKB-SubCell"/>
</dbReference>